<proteinExistence type="predicted"/>
<dbReference type="RefSeq" id="XP_056080965.1">
    <property type="nucleotide sequence ID" value="XM_056226718.1"/>
</dbReference>
<organism evidence="2 3">
    <name type="scientific">Saccharomyces mikatae IFO 1815</name>
    <dbReference type="NCBI Taxonomy" id="226126"/>
    <lineage>
        <taxon>Eukaryota</taxon>
        <taxon>Fungi</taxon>
        <taxon>Dikarya</taxon>
        <taxon>Ascomycota</taxon>
        <taxon>Saccharomycotina</taxon>
        <taxon>Saccharomycetes</taxon>
        <taxon>Saccharomycetales</taxon>
        <taxon>Saccharomycetaceae</taxon>
        <taxon>Saccharomyces</taxon>
    </lineage>
</organism>
<accession>A0AA35IXD3</accession>
<name>A0AA35IXD3_SACMI</name>
<dbReference type="EMBL" id="OX365760">
    <property type="protein sequence ID" value="CAI4037850.1"/>
    <property type="molecule type" value="Genomic_DNA"/>
</dbReference>
<evidence type="ECO:0000313" key="3">
    <source>
        <dbReference type="Proteomes" id="UP001161438"/>
    </source>
</evidence>
<evidence type="ECO:0000256" key="1">
    <source>
        <dbReference type="SAM" id="MobiDB-lite"/>
    </source>
</evidence>
<feature type="compositionally biased region" description="Low complexity" evidence="1">
    <location>
        <begin position="14"/>
        <end position="33"/>
    </location>
</feature>
<dbReference type="GeneID" id="80917061"/>
<dbReference type="AlphaFoldDB" id="A0AA35IXD3"/>
<feature type="region of interest" description="Disordered" evidence="1">
    <location>
        <begin position="1"/>
        <end position="112"/>
    </location>
</feature>
<evidence type="ECO:0000313" key="2">
    <source>
        <dbReference type="EMBL" id="CAI4037850.1"/>
    </source>
</evidence>
<protein>
    <recommendedName>
        <fullName evidence="4">Pbp4p</fullName>
    </recommendedName>
</protein>
<feature type="compositionally biased region" description="Polar residues" evidence="1">
    <location>
        <begin position="81"/>
        <end position="99"/>
    </location>
</feature>
<sequence length="183" mass="19677">MTTTSTTSVNGKATSTLKTTLSVSSPSSKGTTSAILPQKPKLTGWAQAAAKALPKQQQQSRKEESVATQPVNGKSKAIVSTAPSANPKGSPTTNGSSTNKKFKRANRQPYNKEEVRSYMHKLFQSYTTGELSHSTKTYKQVLSETSSGRVSTAATDWDTVSSSKNKNKKFGCLTEIAKVLRNQ</sequence>
<evidence type="ECO:0008006" key="4">
    <source>
        <dbReference type="Google" id="ProtNLM"/>
    </source>
</evidence>
<feature type="compositionally biased region" description="Low complexity" evidence="1">
    <location>
        <begin position="46"/>
        <end position="59"/>
    </location>
</feature>
<gene>
    <name evidence="2" type="primary">SMKI04G1840</name>
    <name evidence="2" type="ORF">SMKI_04G1840</name>
</gene>
<dbReference type="Proteomes" id="UP001161438">
    <property type="component" value="Chromosome 4"/>
</dbReference>
<reference evidence="2" key="1">
    <citation type="submission" date="2022-10" db="EMBL/GenBank/DDBJ databases">
        <authorList>
            <person name="Byrne P K."/>
        </authorList>
    </citation>
    <scope>NUCLEOTIDE SEQUENCE</scope>
    <source>
        <strain evidence="2">IFO1815</strain>
    </source>
</reference>
<feature type="compositionally biased region" description="Polar residues" evidence="1">
    <location>
        <begin position="1"/>
        <end position="13"/>
    </location>
</feature>
<keyword evidence="3" id="KW-1185">Reference proteome</keyword>